<proteinExistence type="predicted"/>
<organism evidence="2 3">
    <name type="scientific">Kipferlia bialata</name>
    <dbReference type="NCBI Taxonomy" id="797122"/>
    <lineage>
        <taxon>Eukaryota</taxon>
        <taxon>Metamonada</taxon>
        <taxon>Carpediemonas-like organisms</taxon>
        <taxon>Kipferlia</taxon>
    </lineage>
</organism>
<gene>
    <name evidence="2" type="ORF">KIPB_017088</name>
</gene>
<accession>A0A9K3DF62</accession>
<protein>
    <submittedName>
        <fullName evidence="2">Uncharacterized protein</fullName>
    </submittedName>
</protein>
<comment type="caution">
    <text evidence="2">The sequence shown here is derived from an EMBL/GenBank/DDBJ whole genome shotgun (WGS) entry which is preliminary data.</text>
</comment>
<keyword evidence="3" id="KW-1185">Reference proteome</keyword>
<feature type="non-terminal residue" evidence="2">
    <location>
        <position position="36"/>
    </location>
</feature>
<dbReference type="Proteomes" id="UP000265618">
    <property type="component" value="Unassembled WGS sequence"/>
</dbReference>
<evidence type="ECO:0000256" key="1">
    <source>
        <dbReference type="SAM" id="Coils"/>
    </source>
</evidence>
<name>A0A9K3DF62_9EUKA</name>
<sequence>VETFVAHIEGKQAERIAAERQRDEQVEELRECRRTL</sequence>
<evidence type="ECO:0000313" key="2">
    <source>
        <dbReference type="EMBL" id="GIQ92978.1"/>
    </source>
</evidence>
<keyword evidence="1" id="KW-0175">Coiled coil</keyword>
<feature type="coiled-coil region" evidence="1">
    <location>
        <begin position="8"/>
        <end position="35"/>
    </location>
</feature>
<dbReference type="EMBL" id="BDIP01011073">
    <property type="protein sequence ID" value="GIQ92978.1"/>
    <property type="molecule type" value="Genomic_DNA"/>
</dbReference>
<reference evidence="2 3" key="1">
    <citation type="journal article" date="2018" name="PLoS ONE">
        <title>The draft genome of Kipferlia bialata reveals reductive genome evolution in fornicate parasites.</title>
        <authorList>
            <person name="Tanifuji G."/>
            <person name="Takabayashi S."/>
            <person name="Kume K."/>
            <person name="Takagi M."/>
            <person name="Nakayama T."/>
            <person name="Kamikawa R."/>
            <person name="Inagaki Y."/>
            <person name="Hashimoto T."/>
        </authorList>
    </citation>
    <scope>NUCLEOTIDE SEQUENCE [LARGE SCALE GENOMIC DNA]</scope>
    <source>
        <strain evidence="2">NY0173</strain>
    </source>
</reference>
<feature type="non-terminal residue" evidence="2">
    <location>
        <position position="1"/>
    </location>
</feature>
<evidence type="ECO:0000313" key="3">
    <source>
        <dbReference type="Proteomes" id="UP000265618"/>
    </source>
</evidence>
<dbReference type="AlphaFoldDB" id="A0A9K3DF62"/>